<reference evidence="2" key="1">
    <citation type="submission" date="2016-10" db="EMBL/GenBank/DDBJ databases">
        <authorList>
            <person name="Varghese N."/>
            <person name="Submissions S."/>
        </authorList>
    </citation>
    <scope>NUCLEOTIDE SEQUENCE [LARGE SCALE GENOMIC DNA]</scope>
    <source>
        <strain evidence="2">DSM 11526</strain>
    </source>
</reference>
<dbReference type="NCBIfam" id="TIGR04359">
    <property type="entry name" value="TrbK_RP4"/>
    <property type="match status" value="1"/>
</dbReference>
<keyword evidence="1" id="KW-0449">Lipoprotein</keyword>
<dbReference type="RefSeq" id="WP_091825508.1">
    <property type="nucleotide sequence ID" value="NZ_FNRJ01000005.1"/>
</dbReference>
<dbReference type="OrthoDB" id="8480303at2"/>
<evidence type="ECO:0000313" key="1">
    <source>
        <dbReference type="EMBL" id="SEA63515.1"/>
    </source>
</evidence>
<keyword evidence="2" id="KW-1185">Reference proteome</keyword>
<name>A0A1H4CT05_9GAMM</name>
<organism evidence="1 2">
    <name type="scientific">Marinobacterium iners DSM 11526</name>
    <dbReference type="NCBI Taxonomy" id="1122198"/>
    <lineage>
        <taxon>Bacteria</taxon>
        <taxon>Pseudomonadati</taxon>
        <taxon>Pseudomonadota</taxon>
        <taxon>Gammaproteobacteria</taxon>
        <taxon>Oceanospirillales</taxon>
        <taxon>Oceanospirillaceae</taxon>
        <taxon>Marinobacterium</taxon>
    </lineage>
</organism>
<dbReference type="PROSITE" id="PS51257">
    <property type="entry name" value="PROKAR_LIPOPROTEIN"/>
    <property type="match status" value="1"/>
</dbReference>
<protein>
    <submittedName>
        <fullName evidence="1">Entry exclusion lipoprotein TrbK</fullName>
    </submittedName>
</protein>
<evidence type="ECO:0000313" key="2">
    <source>
        <dbReference type="Proteomes" id="UP000242469"/>
    </source>
</evidence>
<dbReference type="STRING" id="1122198.SAMN02745729_105134"/>
<dbReference type="EMBL" id="FNRJ01000005">
    <property type="protein sequence ID" value="SEA63515.1"/>
    <property type="molecule type" value="Genomic_DNA"/>
</dbReference>
<dbReference type="AlphaFoldDB" id="A0A1H4CT05"/>
<dbReference type="Proteomes" id="UP000242469">
    <property type="component" value="Unassembled WGS sequence"/>
</dbReference>
<accession>A0A1H4CT05</accession>
<dbReference type="InterPro" id="IPR027584">
    <property type="entry name" value="TrbK_RP4"/>
</dbReference>
<gene>
    <name evidence="1" type="ORF">SAMN02745729_105134</name>
</gene>
<proteinExistence type="predicted"/>
<sequence>MKKVIPFVALFTLVGCGQETVPEPNAASCAPAAFQQAISELRKEVNRKAFTEACRSFEKAQQMRSWEFKPSSPDRY</sequence>